<gene>
    <name evidence="4" type="ORF">RFI_02648</name>
</gene>
<evidence type="ECO:0000313" key="4">
    <source>
        <dbReference type="EMBL" id="ETO34447.1"/>
    </source>
</evidence>
<comment type="caution">
    <text evidence="4">The sequence shown here is derived from an EMBL/GenBank/DDBJ whole genome shotgun (WGS) entry which is preliminary data.</text>
</comment>
<dbReference type="InterPro" id="IPR012677">
    <property type="entry name" value="Nucleotide-bd_a/b_plait_sf"/>
</dbReference>
<dbReference type="InterPro" id="IPR050502">
    <property type="entry name" value="Euk_RNA-bind_prot"/>
</dbReference>
<evidence type="ECO:0000256" key="2">
    <source>
        <dbReference type="PROSITE-ProRule" id="PRU00176"/>
    </source>
</evidence>
<sequence>MATATTKQTLANAKQQSLLTQKIKQINPYTWPSNISAEQQSYGSVYPGWPVETDYSALAGLTPTNSQFVNPQQALAFNQTFAMGLNPFLVNPLMNPFANTLQNALNVSMPDGKQHSLFVFHLPEDVDDHGLLQLFLPYGATRANVMRQEDGRTKGFGFVHFNNRHDATIAIEMMNGHQIGRKRLMVSFKKNKNEVTRPSNLTQQ</sequence>
<dbReference type="OrthoDB" id="410044at2759"/>
<dbReference type="GO" id="GO:0003729">
    <property type="term" value="F:mRNA binding"/>
    <property type="evidence" value="ECO:0007669"/>
    <property type="project" value="TreeGrafter"/>
</dbReference>
<dbReference type="Proteomes" id="UP000023152">
    <property type="component" value="Unassembled WGS sequence"/>
</dbReference>
<keyword evidence="5" id="KW-1185">Reference proteome</keyword>
<proteinExistence type="predicted"/>
<dbReference type="SUPFAM" id="SSF54928">
    <property type="entry name" value="RNA-binding domain, RBD"/>
    <property type="match status" value="1"/>
</dbReference>
<evidence type="ECO:0000313" key="5">
    <source>
        <dbReference type="Proteomes" id="UP000023152"/>
    </source>
</evidence>
<dbReference type="AlphaFoldDB" id="X6P9Y1"/>
<protein>
    <recommendedName>
        <fullName evidence="3">RRM domain-containing protein</fullName>
    </recommendedName>
</protein>
<dbReference type="PANTHER" id="PTHR48025">
    <property type="entry name" value="OS02G0815200 PROTEIN"/>
    <property type="match status" value="1"/>
</dbReference>
<dbReference type="SMART" id="SM00360">
    <property type="entry name" value="RRM"/>
    <property type="match status" value="1"/>
</dbReference>
<dbReference type="PANTHER" id="PTHR48025:SF1">
    <property type="entry name" value="RRM DOMAIN-CONTAINING PROTEIN"/>
    <property type="match status" value="1"/>
</dbReference>
<feature type="domain" description="RRM" evidence="3">
    <location>
        <begin position="115"/>
        <end position="191"/>
    </location>
</feature>
<organism evidence="4 5">
    <name type="scientific">Reticulomyxa filosa</name>
    <dbReference type="NCBI Taxonomy" id="46433"/>
    <lineage>
        <taxon>Eukaryota</taxon>
        <taxon>Sar</taxon>
        <taxon>Rhizaria</taxon>
        <taxon>Retaria</taxon>
        <taxon>Foraminifera</taxon>
        <taxon>Monothalamids</taxon>
        <taxon>Reticulomyxidae</taxon>
        <taxon>Reticulomyxa</taxon>
    </lineage>
</organism>
<dbReference type="InterPro" id="IPR000504">
    <property type="entry name" value="RRM_dom"/>
</dbReference>
<evidence type="ECO:0000259" key="3">
    <source>
        <dbReference type="PROSITE" id="PS50102"/>
    </source>
</evidence>
<dbReference type="Gene3D" id="3.30.70.330">
    <property type="match status" value="1"/>
</dbReference>
<dbReference type="EMBL" id="ASPP01002562">
    <property type="protein sequence ID" value="ETO34447.1"/>
    <property type="molecule type" value="Genomic_DNA"/>
</dbReference>
<reference evidence="4 5" key="1">
    <citation type="journal article" date="2013" name="Curr. Biol.">
        <title>The Genome of the Foraminiferan Reticulomyxa filosa.</title>
        <authorList>
            <person name="Glockner G."/>
            <person name="Hulsmann N."/>
            <person name="Schleicher M."/>
            <person name="Noegel A.A."/>
            <person name="Eichinger L."/>
            <person name="Gallinger C."/>
            <person name="Pawlowski J."/>
            <person name="Sierra R."/>
            <person name="Euteneuer U."/>
            <person name="Pillet L."/>
            <person name="Moustafa A."/>
            <person name="Platzer M."/>
            <person name="Groth M."/>
            <person name="Szafranski K."/>
            <person name="Schliwa M."/>
        </authorList>
    </citation>
    <scope>NUCLEOTIDE SEQUENCE [LARGE SCALE GENOMIC DNA]</scope>
</reference>
<accession>X6P9Y1</accession>
<dbReference type="Pfam" id="PF00076">
    <property type="entry name" value="RRM_1"/>
    <property type="match status" value="1"/>
</dbReference>
<evidence type="ECO:0000256" key="1">
    <source>
        <dbReference type="ARBA" id="ARBA00022884"/>
    </source>
</evidence>
<keyword evidence="1 2" id="KW-0694">RNA-binding</keyword>
<dbReference type="PROSITE" id="PS50102">
    <property type="entry name" value="RRM"/>
    <property type="match status" value="1"/>
</dbReference>
<name>X6P9Y1_RETFI</name>
<dbReference type="InterPro" id="IPR035979">
    <property type="entry name" value="RBD_domain_sf"/>
</dbReference>